<keyword evidence="14" id="KW-1185">Reference proteome</keyword>
<dbReference type="GO" id="GO:0006612">
    <property type="term" value="P:protein targeting to membrane"/>
    <property type="evidence" value="ECO:0007669"/>
    <property type="project" value="TreeGrafter"/>
</dbReference>
<comment type="subcellular location">
    <subcellularLocation>
        <location evidence="1">Membrane</location>
        <topology evidence="1">Multi-pass membrane protein</topology>
    </subcellularLocation>
</comment>
<dbReference type="OrthoDB" id="331948at2759"/>
<evidence type="ECO:0000256" key="11">
    <source>
        <dbReference type="RuleBase" id="RU079119"/>
    </source>
</evidence>
<proteinExistence type="inferred from homology"/>
<dbReference type="STRING" id="1230905.A0A1G4KAZ6"/>
<sequence length="365" mass="42893">MSGRFGHIASGKKLRFVVPAVLFGIFTYLTWTYCHKLCYDEIYINRQEHGTAVGLMFTEIFLTLALFTAWLQLVLVKAGRQPKLLPYYILRDDYARIEEDPSSLNSSRLDMIFPPKVYPCDPQGYPIWCSECQSVKDHRTHHSSMLGYCVPRFDHYCVWVGSIIGRKNYKLFVQYMFFGTMWAILVVTSIACYLDDILLRRHHIPRINPNILICFGLSCIGLLMIFPLFVSHCYYMATNRTSIEVLQTKRRASWRKLWFCYYRAQDNCRYVLEFSPKETQRCYRKSSIFQNIKEFMGSNVLTWIIPIGTNIKCTEPELNEYKEILGPYLETVSDQFEKMIEERIQAGQYVKTLHVYGDKLKEISE</sequence>
<dbReference type="InterPro" id="IPR039859">
    <property type="entry name" value="PFA4/ZDH16/20/ERF2-like"/>
</dbReference>
<dbReference type="EC" id="2.3.1.225" evidence="11"/>
<dbReference type="PANTHER" id="PTHR22883">
    <property type="entry name" value="ZINC FINGER DHHC DOMAIN CONTAINING PROTEIN"/>
    <property type="match status" value="1"/>
</dbReference>
<keyword evidence="2 11" id="KW-0808">Transferase</keyword>
<dbReference type="GO" id="GO:0019706">
    <property type="term" value="F:protein-cysteine S-palmitoyltransferase activity"/>
    <property type="evidence" value="ECO:0007669"/>
    <property type="project" value="UniProtKB-EC"/>
</dbReference>
<evidence type="ECO:0000256" key="3">
    <source>
        <dbReference type="ARBA" id="ARBA00022692"/>
    </source>
</evidence>
<name>A0A1G4KAZ6_9SACH</name>
<evidence type="ECO:0000256" key="2">
    <source>
        <dbReference type="ARBA" id="ARBA00022679"/>
    </source>
</evidence>
<comment type="catalytic activity">
    <reaction evidence="10 11">
        <text>L-cysteinyl-[protein] + hexadecanoyl-CoA = S-hexadecanoyl-L-cysteinyl-[protein] + CoA</text>
        <dbReference type="Rhea" id="RHEA:36683"/>
        <dbReference type="Rhea" id="RHEA-COMP:10131"/>
        <dbReference type="Rhea" id="RHEA-COMP:11032"/>
        <dbReference type="ChEBI" id="CHEBI:29950"/>
        <dbReference type="ChEBI" id="CHEBI:57287"/>
        <dbReference type="ChEBI" id="CHEBI:57379"/>
        <dbReference type="ChEBI" id="CHEBI:74151"/>
        <dbReference type="EC" id="2.3.1.225"/>
    </reaction>
</comment>
<dbReference type="PANTHER" id="PTHR22883:SF23">
    <property type="entry name" value="PALMITOYLTRANSFERASE ZDHHC6"/>
    <property type="match status" value="1"/>
</dbReference>
<reference evidence="13 14" key="1">
    <citation type="submission" date="2016-03" db="EMBL/GenBank/DDBJ databases">
        <authorList>
            <person name="Devillers H."/>
        </authorList>
    </citation>
    <scope>NUCLEOTIDE SEQUENCE [LARGE SCALE GENOMIC DNA]</scope>
    <source>
        <strain evidence="13">CBS 11717</strain>
    </source>
</reference>
<evidence type="ECO:0000256" key="9">
    <source>
        <dbReference type="ARBA" id="ARBA00038298"/>
    </source>
</evidence>
<evidence type="ECO:0000256" key="6">
    <source>
        <dbReference type="ARBA" id="ARBA00023139"/>
    </source>
</evidence>
<evidence type="ECO:0000313" key="13">
    <source>
        <dbReference type="EMBL" id="SCV01319.1"/>
    </source>
</evidence>
<keyword evidence="7" id="KW-0449">Lipoprotein</keyword>
<dbReference type="EMBL" id="LT598469">
    <property type="protein sequence ID" value="SCV01319.1"/>
    <property type="molecule type" value="Genomic_DNA"/>
</dbReference>
<dbReference type="GO" id="GO:0005794">
    <property type="term" value="C:Golgi apparatus"/>
    <property type="evidence" value="ECO:0007669"/>
    <property type="project" value="TreeGrafter"/>
</dbReference>
<keyword evidence="4 11" id="KW-1133">Transmembrane helix</keyword>
<dbReference type="Pfam" id="PF01529">
    <property type="entry name" value="DHHC"/>
    <property type="match status" value="1"/>
</dbReference>
<gene>
    <name evidence="13" type="ORF">LAMI_0G10726G</name>
</gene>
<dbReference type="AlphaFoldDB" id="A0A1G4KAZ6"/>
<keyword evidence="3 11" id="KW-0812">Transmembrane</keyword>
<feature type="transmembrane region" description="Helical" evidence="11">
    <location>
        <begin position="53"/>
        <end position="76"/>
    </location>
</feature>
<dbReference type="InterPro" id="IPR001594">
    <property type="entry name" value="Palmitoyltrfase_DHHC"/>
</dbReference>
<keyword evidence="5 11" id="KW-0472">Membrane</keyword>
<evidence type="ECO:0000256" key="7">
    <source>
        <dbReference type="ARBA" id="ARBA00023288"/>
    </source>
</evidence>
<feature type="transmembrane region" description="Helical" evidence="11">
    <location>
        <begin position="14"/>
        <end position="33"/>
    </location>
</feature>
<evidence type="ECO:0000256" key="8">
    <source>
        <dbReference type="ARBA" id="ARBA00023315"/>
    </source>
</evidence>
<comment type="domain">
    <text evidence="11">The DHHC domain is required for palmitoyltransferase activity.</text>
</comment>
<evidence type="ECO:0000256" key="1">
    <source>
        <dbReference type="ARBA" id="ARBA00004141"/>
    </source>
</evidence>
<protein>
    <recommendedName>
        <fullName evidence="11">Palmitoyltransferase</fullName>
        <ecNumber evidence="11">2.3.1.225</ecNumber>
    </recommendedName>
</protein>
<evidence type="ECO:0000313" key="14">
    <source>
        <dbReference type="Proteomes" id="UP000191024"/>
    </source>
</evidence>
<keyword evidence="8 11" id="KW-0012">Acyltransferase</keyword>
<feature type="transmembrane region" description="Helical" evidence="11">
    <location>
        <begin position="172"/>
        <end position="190"/>
    </location>
</feature>
<dbReference type="Proteomes" id="UP000191024">
    <property type="component" value="Chromosome G"/>
</dbReference>
<evidence type="ECO:0000256" key="4">
    <source>
        <dbReference type="ARBA" id="ARBA00022989"/>
    </source>
</evidence>
<accession>A0A1G4KAZ6</accession>
<evidence type="ECO:0000256" key="5">
    <source>
        <dbReference type="ARBA" id="ARBA00023136"/>
    </source>
</evidence>
<dbReference type="GO" id="GO:0005783">
    <property type="term" value="C:endoplasmic reticulum"/>
    <property type="evidence" value="ECO:0007669"/>
    <property type="project" value="TreeGrafter"/>
</dbReference>
<feature type="domain" description="Palmitoyltransferase DHHC" evidence="12">
    <location>
        <begin position="128"/>
        <end position="247"/>
    </location>
</feature>
<organism evidence="13 14">
    <name type="scientific">Lachancea mirantina</name>
    <dbReference type="NCBI Taxonomy" id="1230905"/>
    <lineage>
        <taxon>Eukaryota</taxon>
        <taxon>Fungi</taxon>
        <taxon>Dikarya</taxon>
        <taxon>Ascomycota</taxon>
        <taxon>Saccharomycotina</taxon>
        <taxon>Saccharomycetes</taxon>
        <taxon>Saccharomycetales</taxon>
        <taxon>Saccharomycetaceae</taxon>
        <taxon>Lachancea</taxon>
    </lineage>
</organism>
<feature type="transmembrane region" description="Helical" evidence="11">
    <location>
        <begin position="210"/>
        <end position="230"/>
    </location>
</feature>
<comment type="similarity">
    <text evidence="9">Belongs to the DHHC palmitoyltransferase family. PFA5 subfamily.</text>
</comment>
<evidence type="ECO:0000256" key="10">
    <source>
        <dbReference type="ARBA" id="ARBA00048048"/>
    </source>
</evidence>
<dbReference type="GO" id="GO:0016020">
    <property type="term" value="C:membrane"/>
    <property type="evidence" value="ECO:0007669"/>
    <property type="project" value="UniProtKB-SubCell"/>
</dbReference>
<evidence type="ECO:0000259" key="12">
    <source>
        <dbReference type="Pfam" id="PF01529"/>
    </source>
</evidence>
<keyword evidence="6" id="KW-0564">Palmitate</keyword>
<dbReference type="PROSITE" id="PS50216">
    <property type="entry name" value="DHHC"/>
    <property type="match status" value="1"/>
</dbReference>